<keyword evidence="4 6" id="KW-0648">Protein biosynthesis</keyword>
<dbReference type="Proteomes" id="UP000057158">
    <property type="component" value="Chromosome"/>
</dbReference>
<dbReference type="EMBL" id="CP010802">
    <property type="protein sequence ID" value="ALC18156.1"/>
    <property type="molecule type" value="Genomic_DNA"/>
</dbReference>
<feature type="binding site" evidence="6">
    <location>
        <position position="139"/>
    </location>
    <ligand>
        <name>Fe cation</name>
        <dbReference type="ChEBI" id="CHEBI:24875"/>
    </ligand>
</feature>
<dbReference type="PANTHER" id="PTHR10458:SF22">
    <property type="entry name" value="PEPTIDE DEFORMYLASE"/>
    <property type="match status" value="1"/>
</dbReference>
<comment type="catalytic activity">
    <reaction evidence="6">
        <text>N-terminal N-formyl-L-methionyl-[peptide] + H2O = N-terminal L-methionyl-[peptide] + formate</text>
        <dbReference type="Rhea" id="RHEA:24420"/>
        <dbReference type="Rhea" id="RHEA-COMP:10639"/>
        <dbReference type="Rhea" id="RHEA-COMP:10640"/>
        <dbReference type="ChEBI" id="CHEBI:15377"/>
        <dbReference type="ChEBI" id="CHEBI:15740"/>
        <dbReference type="ChEBI" id="CHEBI:49298"/>
        <dbReference type="ChEBI" id="CHEBI:64731"/>
        <dbReference type="EC" id="3.5.1.88"/>
    </reaction>
</comment>
<evidence type="ECO:0000256" key="5">
    <source>
        <dbReference type="ARBA" id="ARBA00023004"/>
    </source>
</evidence>
<organism evidence="7 8">
    <name type="scientific">Desulfuromonas soudanensis</name>
    <dbReference type="NCBI Taxonomy" id="1603606"/>
    <lineage>
        <taxon>Bacteria</taxon>
        <taxon>Pseudomonadati</taxon>
        <taxon>Thermodesulfobacteriota</taxon>
        <taxon>Desulfuromonadia</taxon>
        <taxon>Desulfuromonadales</taxon>
        <taxon>Desulfuromonadaceae</taxon>
        <taxon>Desulfuromonas</taxon>
    </lineage>
</organism>
<protein>
    <recommendedName>
        <fullName evidence="6">Peptide deformylase</fullName>
        <shortName evidence="6">PDF</shortName>
        <ecNumber evidence="6">3.5.1.88</ecNumber>
    </recommendedName>
    <alternativeName>
        <fullName evidence="6">Polypeptide deformylase</fullName>
    </alternativeName>
</protein>
<evidence type="ECO:0000256" key="4">
    <source>
        <dbReference type="ARBA" id="ARBA00022917"/>
    </source>
</evidence>
<dbReference type="HAMAP" id="MF_00163">
    <property type="entry name" value="Pep_deformylase"/>
    <property type="match status" value="1"/>
</dbReference>
<dbReference type="Pfam" id="PF01327">
    <property type="entry name" value="Pep_deformylase"/>
    <property type="match status" value="1"/>
</dbReference>
<dbReference type="InterPro" id="IPR036821">
    <property type="entry name" value="Peptide_deformylase_sf"/>
</dbReference>
<sequence>MALMQIFHYPDPILKKVAKPVTVIDDELKSLARDMAETMYAAPGVGLAAPQVGVSLRLIVLDCAPKDEAPQLITAFNPEIIAREGEVCEEEGCLSVPAYYASVTRSAVVRVRYLDLDGKTVERDAEGLLSVCFQHEIDHLDGILFVDHLSPLKKSLFRKKYKKIMEQQQEQL</sequence>
<comment type="similarity">
    <text evidence="1 6">Belongs to the polypeptide deformylase family.</text>
</comment>
<dbReference type="STRING" id="1603606.DSOUD_3439"/>
<gene>
    <name evidence="7" type="primary">def-1</name>
    <name evidence="6" type="synonym">def</name>
    <name evidence="7" type="ORF">DSOUD_3439</name>
</gene>
<evidence type="ECO:0000313" key="8">
    <source>
        <dbReference type="Proteomes" id="UP000057158"/>
    </source>
</evidence>
<keyword evidence="2 6" id="KW-0479">Metal-binding</keyword>
<dbReference type="GO" id="GO:0042586">
    <property type="term" value="F:peptide deformylase activity"/>
    <property type="evidence" value="ECO:0007669"/>
    <property type="project" value="UniProtKB-UniRule"/>
</dbReference>
<dbReference type="GO" id="GO:0046872">
    <property type="term" value="F:metal ion binding"/>
    <property type="evidence" value="ECO:0007669"/>
    <property type="project" value="UniProtKB-KW"/>
</dbReference>
<accession>A0A0M5IS23</accession>
<dbReference type="PANTHER" id="PTHR10458">
    <property type="entry name" value="PEPTIDE DEFORMYLASE"/>
    <property type="match status" value="1"/>
</dbReference>
<dbReference type="PRINTS" id="PR01576">
    <property type="entry name" value="PDEFORMYLASE"/>
</dbReference>
<reference evidence="7 8" key="1">
    <citation type="submission" date="2015-07" db="EMBL/GenBank/DDBJ databases">
        <title>Isolation and Genomic Characterization of a Novel Halophilic Metal-Reducing Deltaproteobacterium from the Deep Subsurface.</title>
        <authorList>
            <person name="Badalamenti J.P."/>
            <person name="Summers Z.M."/>
            <person name="Gralnick J.A."/>
            <person name="Bond D.R."/>
        </authorList>
    </citation>
    <scope>NUCLEOTIDE SEQUENCE [LARGE SCALE GENOMIC DNA]</scope>
    <source>
        <strain evidence="7 8">WTL</strain>
    </source>
</reference>
<dbReference type="SUPFAM" id="SSF56420">
    <property type="entry name" value="Peptide deformylase"/>
    <property type="match status" value="1"/>
</dbReference>
<evidence type="ECO:0000256" key="1">
    <source>
        <dbReference type="ARBA" id="ARBA00010759"/>
    </source>
</evidence>
<dbReference type="EC" id="3.5.1.88" evidence="6"/>
<evidence type="ECO:0000313" key="7">
    <source>
        <dbReference type="EMBL" id="ALC18156.1"/>
    </source>
</evidence>
<dbReference type="RefSeq" id="WP_082351351.1">
    <property type="nucleotide sequence ID" value="NZ_CP010802.1"/>
</dbReference>
<evidence type="ECO:0000256" key="2">
    <source>
        <dbReference type="ARBA" id="ARBA00022723"/>
    </source>
</evidence>
<dbReference type="OrthoDB" id="9804313at2"/>
<dbReference type="FunFam" id="3.90.45.10:FF:000005">
    <property type="entry name" value="Peptide deformylase"/>
    <property type="match status" value="1"/>
</dbReference>
<dbReference type="CDD" id="cd00487">
    <property type="entry name" value="Pep_deformylase"/>
    <property type="match status" value="1"/>
</dbReference>
<evidence type="ECO:0000256" key="3">
    <source>
        <dbReference type="ARBA" id="ARBA00022801"/>
    </source>
</evidence>
<comment type="function">
    <text evidence="6">Removes the formyl group from the N-terminal Met of newly synthesized proteins. Requires at least a dipeptide for an efficient rate of reaction. N-terminal L-methionine is a prerequisite for activity but the enzyme has broad specificity at other positions.</text>
</comment>
<dbReference type="NCBIfam" id="NF001159">
    <property type="entry name" value="PRK00150.1-3"/>
    <property type="match status" value="1"/>
</dbReference>
<feature type="binding site" evidence="6">
    <location>
        <position position="93"/>
    </location>
    <ligand>
        <name>Fe cation</name>
        <dbReference type="ChEBI" id="CHEBI:24875"/>
    </ligand>
</feature>
<evidence type="ECO:0000256" key="6">
    <source>
        <dbReference type="HAMAP-Rule" id="MF_00163"/>
    </source>
</evidence>
<dbReference type="NCBIfam" id="TIGR00079">
    <property type="entry name" value="pept_deformyl"/>
    <property type="match status" value="1"/>
</dbReference>
<comment type="cofactor">
    <cofactor evidence="6">
        <name>Fe(2+)</name>
        <dbReference type="ChEBI" id="CHEBI:29033"/>
    </cofactor>
    <text evidence="6">Binds 1 Fe(2+) ion.</text>
</comment>
<feature type="binding site" evidence="6">
    <location>
        <position position="135"/>
    </location>
    <ligand>
        <name>Fe cation</name>
        <dbReference type="ChEBI" id="CHEBI:24875"/>
    </ligand>
</feature>
<dbReference type="AlphaFoldDB" id="A0A0M5IS23"/>
<dbReference type="PIRSF" id="PIRSF004749">
    <property type="entry name" value="Pep_def"/>
    <property type="match status" value="1"/>
</dbReference>
<proteinExistence type="inferred from homology"/>
<dbReference type="KEGG" id="des:DSOUD_3439"/>
<keyword evidence="8" id="KW-1185">Reference proteome</keyword>
<dbReference type="GO" id="GO:0006412">
    <property type="term" value="P:translation"/>
    <property type="evidence" value="ECO:0007669"/>
    <property type="project" value="UniProtKB-UniRule"/>
</dbReference>
<keyword evidence="5 6" id="KW-0408">Iron</keyword>
<dbReference type="PATRIC" id="fig|1603606.3.peg.3700"/>
<dbReference type="Gene3D" id="3.90.45.10">
    <property type="entry name" value="Peptide deformylase"/>
    <property type="match status" value="1"/>
</dbReference>
<feature type="active site" evidence="6">
    <location>
        <position position="136"/>
    </location>
</feature>
<name>A0A0M5IS23_9BACT</name>
<keyword evidence="3 6" id="KW-0378">Hydrolase</keyword>
<dbReference type="InterPro" id="IPR023635">
    <property type="entry name" value="Peptide_deformylase"/>
</dbReference>